<dbReference type="Proteomes" id="UP000322927">
    <property type="component" value="Chromosome"/>
</dbReference>
<organism evidence="2 3">
    <name type="scientific">Streptomyces venezuelae</name>
    <dbReference type="NCBI Taxonomy" id="54571"/>
    <lineage>
        <taxon>Bacteria</taxon>
        <taxon>Bacillati</taxon>
        <taxon>Actinomycetota</taxon>
        <taxon>Actinomycetes</taxon>
        <taxon>Kitasatosporales</taxon>
        <taxon>Streptomycetaceae</taxon>
        <taxon>Streptomyces</taxon>
    </lineage>
</organism>
<name>A0A5P2C7A0_STRVZ</name>
<evidence type="ECO:0000313" key="3">
    <source>
        <dbReference type="Proteomes" id="UP000322927"/>
    </source>
</evidence>
<dbReference type="RefSeq" id="WP_150220781.1">
    <property type="nucleotide sequence ID" value="NZ_CP029192.1"/>
</dbReference>
<keyword evidence="1" id="KW-1133">Transmembrane helix</keyword>
<dbReference type="OrthoDB" id="3385752at2"/>
<feature type="transmembrane region" description="Helical" evidence="1">
    <location>
        <begin position="105"/>
        <end position="124"/>
    </location>
</feature>
<dbReference type="AlphaFoldDB" id="A0A5P2C7A0"/>
<feature type="transmembrane region" description="Helical" evidence="1">
    <location>
        <begin position="29"/>
        <end position="48"/>
    </location>
</feature>
<reference evidence="2 3" key="1">
    <citation type="submission" date="2018-05" db="EMBL/GenBank/DDBJ databases">
        <title>Streptomyces venezuelae.</title>
        <authorList>
            <person name="Kim W."/>
            <person name="Lee N."/>
            <person name="Cho B.-K."/>
        </authorList>
    </citation>
    <scope>NUCLEOTIDE SEQUENCE [LARGE SCALE GENOMIC DNA]</scope>
    <source>
        <strain evidence="2 3">ATCC 14584</strain>
    </source>
</reference>
<dbReference type="EMBL" id="CP029192">
    <property type="protein sequence ID" value="QES38606.1"/>
    <property type="molecule type" value="Genomic_DNA"/>
</dbReference>
<protein>
    <submittedName>
        <fullName evidence="2">Uncharacterized protein</fullName>
    </submittedName>
</protein>
<keyword evidence="1" id="KW-0472">Membrane</keyword>
<gene>
    <name evidence="2" type="ORF">DEJ48_39030</name>
</gene>
<sequence length="135" mass="15186">MSILFILVAVLIGLWCYPLFARNWLRSPLWFAINAVVLLLGTGITYLIGALAGGLDTGEECQNAGQAYDSAYRHAHFHEFERWYPLHEKCNAGYDLVPAWVNPTLIVLPILATLCLAYSIRLAVIHRRTKKKDTA</sequence>
<evidence type="ECO:0000313" key="2">
    <source>
        <dbReference type="EMBL" id="QES38606.1"/>
    </source>
</evidence>
<feature type="transmembrane region" description="Helical" evidence="1">
    <location>
        <begin position="6"/>
        <end position="22"/>
    </location>
</feature>
<accession>A0A5P2C7A0</accession>
<evidence type="ECO:0000256" key="1">
    <source>
        <dbReference type="SAM" id="Phobius"/>
    </source>
</evidence>
<proteinExistence type="predicted"/>
<keyword evidence="1" id="KW-0812">Transmembrane</keyword>